<dbReference type="AlphaFoldDB" id="A0A0A9GZ14"/>
<reference evidence="1" key="1">
    <citation type="submission" date="2014-09" db="EMBL/GenBank/DDBJ databases">
        <authorList>
            <person name="Magalhaes I.L.F."/>
            <person name="Oliveira U."/>
            <person name="Santos F.R."/>
            <person name="Vidigal T.H.D.A."/>
            <person name="Brescovit A.D."/>
            <person name="Santos A.J."/>
        </authorList>
    </citation>
    <scope>NUCLEOTIDE SEQUENCE</scope>
    <source>
        <tissue evidence="1">Shoot tissue taken approximately 20 cm above the soil surface</tissue>
    </source>
</reference>
<evidence type="ECO:0000313" key="1">
    <source>
        <dbReference type="EMBL" id="JAE27831.1"/>
    </source>
</evidence>
<dbReference type="EMBL" id="GBRH01170065">
    <property type="protein sequence ID" value="JAE27831.1"/>
    <property type="molecule type" value="Transcribed_RNA"/>
</dbReference>
<proteinExistence type="predicted"/>
<protein>
    <submittedName>
        <fullName evidence="1">Uncharacterized protein</fullName>
    </submittedName>
</protein>
<name>A0A0A9GZ14_ARUDO</name>
<organism evidence="1">
    <name type="scientific">Arundo donax</name>
    <name type="common">Giant reed</name>
    <name type="synonym">Donax arundinaceus</name>
    <dbReference type="NCBI Taxonomy" id="35708"/>
    <lineage>
        <taxon>Eukaryota</taxon>
        <taxon>Viridiplantae</taxon>
        <taxon>Streptophyta</taxon>
        <taxon>Embryophyta</taxon>
        <taxon>Tracheophyta</taxon>
        <taxon>Spermatophyta</taxon>
        <taxon>Magnoliopsida</taxon>
        <taxon>Liliopsida</taxon>
        <taxon>Poales</taxon>
        <taxon>Poaceae</taxon>
        <taxon>PACMAD clade</taxon>
        <taxon>Arundinoideae</taxon>
        <taxon>Arundineae</taxon>
        <taxon>Arundo</taxon>
    </lineage>
</organism>
<accession>A0A0A9GZ14</accession>
<sequence>MLCAAEHQIVKSSQVGHCRISFNGNDNFVTGQSCCIASCCYCHSKATPMYVSGVI</sequence>
<reference evidence="1" key="2">
    <citation type="journal article" date="2015" name="Data Brief">
        <title>Shoot transcriptome of the giant reed, Arundo donax.</title>
        <authorList>
            <person name="Barrero R.A."/>
            <person name="Guerrero F.D."/>
            <person name="Moolhuijzen P."/>
            <person name="Goolsby J.A."/>
            <person name="Tidwell J."/>
            <person name="Bellgard S.E."/>
            <person name="Bellgard M.I."/>
        </authorList>
    </citation>
    <scope>NUCLEOTIDE SEQUENCE</scope>
    <source>
        <tissue evidence="1">Shoot tissue taken approximately 20 cm above the soil surface</tissue>
    </source>
</reference>